<dbReference type="PANTHER" id="PTHR11371:SF32">
    <property type="entry name" value="DEOXYRIBONUCLEASE GAMMA"/>
    <property type="match status" value="1"/>
</dbReference>
<dbReference type="FunFam" id="3.60.10.10:FF:000007">
    <property type="entry name" value="Deoxyribonuclease"/>
    <property type="match status" value="1"/>
</dbReference>
<dbReference type="Pfam" id="PF03372">
    <property type="entry name" value="Exo_endo_phos"/>
    <property type="match status" value="1"/>
</dbReference>
<evidence type="ECO:0000313" key="13">
    <source>
        <dbReference type="Proteomes" id="UP000736164"/>
    </source>
</evidence>
<proteinExistence type="inferred from homology"/>
<dbReference type="SUPFAM" id="SSF56219">
    <property type="entry name" value="DNase I-like"/>
    <property type="match status" value="1"/>
</dbReference>
<protein>
    <submittedName>
        <fullName evidence="12">DNSL3 Deoxyribonuclease</fullName>
    </submittedName>
</protein>
<organism evidence="12 13">
    <name type="scientific">Atractosteus spatula</name>
    <name type="common">Alligator gar</name>
    <name type="synonym">Lepisosteus spatula</name>
    <dbReference type="NCBI Taxonomy" id="7917"/>
    <lineage>
        <taxon>Eukaryota</taxon>
        <taxon>Metazoa</taxon>
        <taxon>Chordata</taxon>
        <taxon>Craniata</taxon>
        <taxon>Vertebrata</taxon>
        <taxon>Euteleostomi</taxon>
        <taxon>Actinopterygii</taxon>
        <taxon>Neopterygii</taxon>
        <taxon>Holostei</taxon>
        <taxon>Semionotiformes</taxon>
        <taxon>Lepisosteidae</taxon>
        <taxon>Atractosteus</taxon>
    </lineage>
</organism>
<sequence>MLLAMYLQVSLLFFIWTGALTLKICSFNIQSFGESKVAKPEILDVIGKCISRCDIALVMEIKDASGKVFPQLMTHLNSQFNRKKDQYKYVISERLGRKSYKEQYAFIFREKLVSLQAVYQYPDQQEEGEVEDSFAREPFISWFTSPRTAIKNFVIIPIHTAPEAAVREIDALYDVYMNTTQRWKTENIIIMGDFNADCGYVSKKKWRNIRLKSNSSFVWLINDESDTTVKESTHCAYDRIVLHGENLVQAVDPKSVEIYDFKTAYGLTEKEALAVSDHFPVAFTVSSGREPYPLSKSPKKRARKKTSSASTISTGALPAKLPH</sequence>
<feature type="signal peptide" evidence="10">
    <location>
        <begin position="1"/>
        <end position="21"/>
    </location>
</feature>
<accession>A0A8J7P2L3</accession>
<feature type="active site" evidence="7">
    <location>
        <position position="102"/>
    </location>
</feature>
<name>A0A8J7P2L3_ATRSP</name>
<dbReference type="GO" id="GO:0006308">
    <property type="term" value="P:DNA catabolic process"/>
    <property type="evidence" value="ECO:0007669"/>
    <property type="project" value="InterPro"/>
</dbReference>
<evidence type="ECO:0000256" key="6">
    <source>
        <dbReference type="ARBA" id="ARBA00023157"/>
    </source>
</evidence>
<dbReference type="SMART" id="SM00476">
    <property type="entry name" value="DNaseIc"/>
    <property type="match status" value="1"/>
</dbReference>
<evidence type="ECO:0000256" key="10">
    <source>
        <dbReference type="SAM" id="SignalP"/>
    </source>
</evidence>
<feature type="compositionally biased region" description="Basic residues" evidence="9">
    <location>
        <begin position="297"/>
        <end position="306"/>
    </location>
</feature>
<evidence type="ECO:0000256" key="7">
    <source>
        <dbReference type="PIRSR" id="PIRSR000988-1"/>
    </source>
</evidence>
<keyword evidence="13" id="KW-1185">Reference proteome</keyword>
<dbReference type="EMBL" id="JAAWVO010059276">
    <property type="protein sequence ID" value="MBN3322200.1"/>
    <property type="molecule type" value="Genomic_DNA"/>
</dbReference>
<evidence type="ECO:0000256" key="3">
    <source>
        <dbReference type="ARBA" id="ARBA00022729"/>
    </source>
</evidence>
<dbReference type="Gene3D" id="3.60.10.10">
    <property type="entry name" value="Endonuclease/exonuclease/phosphatase"/>
    <property type="match status" value="1"/>
</dbReference>
<evidence type="ECO:0000256" key="9">
    <source>
        <dbReference type="SAM" id="MobiDB-lite"/>
    </source>
</evidence>
<dbReference type="InterPro" id="IPR016202">
    <property type="entry name" value="DNase_I"/>
</dbReference>
<evidence type="ECO:0000256" key="8">
    <source>
        <dbReference type="PIRSR" id="PIRSR000988-2"/>
    </source>
</evidence>
<feature type="disulfide bond" description="Essential for enzymatic activity" evidence="8">
    <location>
        <begin position="198"/>
        <end position="235"/>
    </location>
</feature>
<dbReference type="GO" id="GO:0004530">
    <property type="term" value="F:deoxyribonuclease I activity"/>
    <property type="evidence" value="ECO:0007669"/>
    <property type="project" value="TreeGrafter"/>
</dbReference>
<dbReference type="CDD" id="cd10282">
    <property type="entry name" value="DNase1"/>
    <property type="match status" value="1"/>
</dbReference>
<feature type="region of interest" description="Disordered" evidence="9">
    <location>
        <begin position="290"/>
        <end position="323"/>
    </location>
</feature>
<comment type="caution">
    <text evidence="12">The sequence shown here is derived from an EMBL/GenBank/DDBJ whole genome shotgun (WGS) entry which is preliminary data.</text>
</comment>
<dbReference type="GO" id="GO:0005634">
    <property type="term" value="C:nucleus"/>
    <property type="evidence" value="ECO:0007669"/>
    <property type="project" value="TreeGrafter"/>
</dbReference>
<feature type="chain" id="PRO_5035178972" evidence="10">
    <location>
        <begin position="22"/>
        <end position="323"/>
    </location>
</feature>
<keyword evidence="6 8" id="KW-1015">Disulfide bond</keyword>
<dbReference type="GO" id="GO:0003677">
    <property type="term" value="F:DNA binding"/>
    <property type="evidence" value="ECO:0007669"/>
    <property type="project" value="TreeGrafter"/>
</dbReference>
<keyword evidence="3 10" id="KW-0732">Signal</keyword>
<keyword evidence="5" id="KW-0378">Hydrolase</keyword>
<dbReference type="PANTHER" id="PTHR11371">
    <property type="entry name" value="DEOXYRIBONUCLEASE"/>
    <property type="match status" value="1"/>
</dbReference>
<evidence type="ECO:0000313" key="12">
    <source>
        <dbReference type="EMBL" id="MBN3322200.1"/>
    </source>
</evidence>
<evidence type="ECO:0000259" key="11">
    <source>
        <dbReference type="Pfam" id="PF03372"/>
    </source>
</evidence>
<evidence type="ECO:0000256" key="5">
    <source>
        <dbReference type="ARBA" id="ARBA00022801"/>
    </source>
</evidence>
<comment type="similarity">
    <text evidence="1">Belongs to the DNase I family.</text>
</comment>
<dbReference type="PRINTS" id="PR00130">
    <property type="entry name" value="DNASEI"/>
</dbReference>
<feature type="active site" evidence="7">
    <location>
        <position position="159"/>
    </location>
</feature>
<feature type="domain" description="Endonuclease/exonuclease/phosphatase" evidence="11">
    <location>
        <begin position="25"/>
        <end position="278"/>
    </location>
</feature>
<feature type="non-terminal residue" evidence="12">
    <location>
        <position position="1"/>
    </location>
</feature>
<keyword evidence="2" id="KW-0540">Nuclease</keyword>
<evidence type="ECO:0000256" key="1">
    <source>
        <dbReference type="ARBA" id="ARBA00007359"/>
    </source>
</evidence>
<keyword evidence="4" id="KW-0255">Endonuclease</keyword>
<dbReference type="InterPro" id="IPR036691">
    <property type="entry name" value="Endo/exonu/phosph_ase_sf"/>
</dbReference>
<feature type="non-terminal residue" evidence="12">
    <location>
        <position position="323"/>
    </location>
</feature>
<dbReference type="AlphaFoldDB" id="A0A8J7P2L3"/>
<reference evidence="12" key="1">
    <citation type="journal article" date="2021" name="Cell">
        <title>Tracing the genetic footprints of vertebrate landing in non-teleost ray-finned fishes.</title>
        <authorList>
            <person name="Bi X."/>
            <person name="Wang K."/>
            <person name="Yang L."/>
            <person name="Pan H."/>
            <person name="Jiang H."/>
            <person name="Wei Q."/>
            <person name="Fang M."/>
            <person name="Yu H."/>
            <person name="Zhu C."/>
            <person name="Cai Y."/>
            <person name="He Y."/>
            <person name="Gan X."/>
            <person name="Zeng H."/>
            <person name="Yu D."/>
            <person name="Zhu Y."/>
            <person name="Jiang H."/>
            <person name="Qiu Q."/>
            <person name="Yang H."/>
            <person name="Zhang Y.E."/>
            <person name="Wang W."/>
            <person name="Zhu M."/>
            <person name="He S."/>
            <person name="Zhang G."/>
        </authorList>
    </citation>
    <scope>NUCLEOTIDE SEQUENCE</scope>
    <source>
        <strain evidence="12">Allg_001</strain>
    </source>
</reference>
<gene>
    <name evidence="12" type="primary">Dnase1l3_2</name>
    <name evidence="12" type="ORF">GTO95_0010995</name>
</gene>
<evidence type="ECO:0000256" key="2">
    <source>
        <dbReference type="ARBA" id="ARBA00022722"/>
    </source>
</evidence>
<dbReference type="PIRSF" id="PIRSF000988">
    <property type="entry name" value="DNase_I_euk"/>
    <property type="match status" value="1"/>
</dbReference>
<dbReference type="InterPro" id="IPR005135">
    <property type="entry name" value="Endo/exonuclease/phosphatase"/>
</dbReference>
<dbReference type="Proteomes" id="UP000736164">
    <property type="component" value="Unassembled WGS sequence"/>
</dbReference>
<evidence type="ECO:0000256" key="4">
    <source>
        <dbReference type="ARBA" id="ARBA00022759"/>
    </source>
</evidence>